<organism evidence="2 3">
    <name type="scientific">Polaribacter marinus</name>
    <dbReference type="NCBI Taxonomy" id="2916838"/>
    <lineage>
        <taxon>Bacteria</taxon>
        <taxon>Pseudomonadati</taxon>
        <taxon>Bacteroidota</taxon>
        <taxon>Flavobacteriia</taxon>
        <taxon>Flavobacteriales</taxon>
        <taxon>Flavobacteriaceae</taxon>
    </lineage>
</organism>
<comment type="caution">
    <text evidence="2">The sequence shown here is derived from an EMBL/GenBank/DDBJ whole genome shotgun (WGS) entry which is preliminary data.</text>
</comment>
<evidence type="ECO:0000313" key="2">
    <source>
        <dbReference type="EMBL" id="MCI2230481.1"/>
    </source>
</evidence>
<accession>A0A9X1VQK2</accession>
<gene>
    <name evidence="2" type="ORF">MC378_14975</name>
</gene>
<evidence type="ECO:0000256" key="1">
    <source>
        <dbReference type="SAM" id="Coils"/>
    </source>
</evidence>
<reference evidence="2" key="1">
    <citation type="submission" date="2022-02" db="EMBL/GenBank/DDBJ databases">
        <title>Polaribacter sp. MSW13, isolated from seawater.</title>
        <authorList>
            <person name="Kristyanto S."/>
            <person name="Jung J."/>
            <person name="Jeon C.O."/>
        </authorList>
    </citation>
    <scope>NUCLEOTIDE SEQUENCE</scope>
    <source>
        <strain evidence="2">MSW13</strain>
    </source>
</reference>
<protein>
    <submittedName>
        <fullName evidence="2">Uncharacterized protein</fullName>
    </submittedName>
</protein>
<keyword evidence="1" id="KW-0175">Coiled coil</keyword>
<proteinExistence type="predicted"/>
<dbReference type="Proteomes" id="UP001139369">
    <property type="component" value="Unassembled WGS sequence"/>
</dbReference>
<dbReference type="EMBL" id="JAKQYM010000028">
    <property type="protein sequence ID" value="MCI2230481.1"/>
    <property type="molecule type" value="Genomic_DNA"/>
</dbReference>
<name>A0A9X1VQK2_9FLAO</name>
<dbReference type="AlphaFoldDB" id="A0A9X1VQK2"/>
<sequence length="255" mass="30630">MKSKLTILLTLLILISCGRNKFEKKILGKWYDIRETGQLEFTQDSLNIWELTSTKAKWKANEKEIIYEFKDVFNDSIKNNSLKYKLHNDTLFIKTSKDSLFEFKFIKAENFTDFIFKKNNVIINLEDNSDLDFEGVENKYGLKIFVENKNGIIKIKSEYSENLENLENDLEKILFDLSPYFMNEYNDLHTERFTFKQWIRMNIYYSLFIDEGIPESRINSIVEKLRKTKIRKIYRVYKTVETEFVDFNNLKKIKL</sequence>
<dbReference type="RefSeq" id="WP_242179615.1">
    <property type="nucleotide sequence ID" value="NZ_JAKQYM010000028.1"/>
</dbReference>
<dbReference type="PROSITE" id="PS51257">
    <property type="entry name" value="PROKAR_LIPOPROTEIN"/>
    <property type="match status" value="1"/>
</dbReference>
<evidence type="ECO:0000313" key="3">
    <source>
        <dbReference type="Proteomes" id="UP001139369"/>
    </source>
</evidence>
<feature type="coiled-coil region" evidence="1">
    <location>
        <begin position="149"/>
        <end position="176"/>
    </location>
</feature>
<keyword evidence="3" id="KW-1185">Reference proteome</keyword>